<name>A0A7K1T1U8_9SPHI</name>
<gene>
    <name evidence="1" type="ORF">GO621_18600</name>
</gene>
<dbReference type="InterPro" id="IPR027375">
    <property type="entry name" value="DKNYY"/>
</dbReference>
<dbReference type="EMBL" id="WPIK01000044">
    <property type="protein sequence ID" value="MVN23534.1"/>
    <property type="molecule type" value="Genomic_DNA"/>
</dbReference>
<evidence type="ECO:0000313" key="2">
    <source>
        <dbReference type="Proteomes" id="UP000462014"/>
    </source>
</evidence>
<sequence>MIFRQILISVIAFTLFASCRKGYKIQNNKVYYEYWNEASGQNQDVIKNADAESFQKLSFDCDCDFEFGKDKNHLYIDGIPIRKIDPNTFRFIGNYVFRDKDSSYFFGFYNDINNCSIKGVNPSKLKLISYPWSKEGKILIHGYDTLFLDDINTFVPIDENWGKTNQYVIYKSKKLNGADPNTFKIISSYAGSDKKHVYEFGKIKK</sequence>
<dbReference type="PROSITE" id="PS51257">
    <property type="entry name" value="PROKAR_LIPOPROTEIN"/>
    <property type="match status" value="1"/>
</dbReference>
<dbReference type="Pfam" id="PF13644">
    <property type="entry name" value="DKNYY"/>
    <property type="match status" value="1"/>
</dbReference>
<organism evidence="1 2">
    <name type="scientific">Mucilaginibacter arboris</name>
    <dbReference type="NCBI Taxonomy" id="2682090"/>
    <lineage>
        <taxon>Bacteria</taxon>
        <taxon>Pseudomonadati</taxon>
        <taxon>Bacteroidota</taxon>
        <taxon>Sphingobacteriia</taxon>
        <taxon>Sphingobacteriales</taxon>
        <taxon>Sphingobacteriaceae</taxon>
        <taxon>Mucilaginibacter</taxon>
    </lineage>
</organism>
<evidence type="ECO:0000313" key="1">
    <source>
        <dbReference type="EMBL" id="MVN23534.1"/>
    </source>
</evidence>
<keyword evidence="2" id="KW-1185">Reference proteome</keyword>
<evidence type="ECO:0008006" key="3">
    <source>
        <dbReference type="Google" id="ProtNLM"/>
    </source>
</evidence>
<accession>A0A7K1T1U8</accession>
<reference evidence="1 2" key="1">
    <citation type="submission" date="2019-12" db="EMBL/GenBank/DDBJ databases">
        <title>Mucilaginibacter sp. HMF7410 genome sequencing and assembly.</title>
        <authorList>
            <person name="Kang H."/>
            <person name="Cha I."/>
            <person name="Kim H."/>
            <person name="Joh K."/>
        </authorList>
    </citation>
    <scope>NUCLEOTIDE SEQUENCE [LARGE SCALE GENOMIC DNA]</scope>
    <source>
        <strain evidence="1 2">HMF7410</strain>
    </source>
</reference>
<protein>
    <recommendedName>
        <fullName evidence="3">DKNYY family protein</fullName>
    </recommendedName>
</protein>
<dbReference type="Proteomes" id="UP000462014">
    <property type="component" value="Unassembled WGS sequence"/>
</dbReference>
<dbReference type="AlphaFoldDB" id="A0A7K1T1U8"/>
<comment type="caution">
    <text evidence="1">The sequence shown here is derived from an EMBL/GenBank/DDBJ whole genome shotgun (WGS) entry which is preliminary data.</text>
</comment>
<proteinExistence type="predicted"/>